<dbReference type="CTD" id="22934"/>
<evidence type="ECO:0000313" key="10">
    <source>
        <dbReference type="Proteomes" id="UP000242638"/>
    </source>
</evidence>
<dbReference type="SUPFAM" id="SSF75445">
    <property type="entry name" value="D-ribose-5-phosphate isomerase (RpiA), lid domain"/>
    <property type="match status" value="1"/>
</dbReference>
<dbReference type="GO" id="GO:0009052">
    <property type="term" value="P:pentose-phosphate shunt, non-oxidative branch"/>
    <property type="evidence" value="ECO:0007669"/>
    <property type="project" value="InterPro"/>
</dbReference>
<dbReference type="STRING" id="8081.ENSPREP00000009856"/>
<evidence type="ECO:0000256" key="8">
    <source>
        <dbReference type="SAM" id="SignalP"/>
    </source>
</evidence>
<evidence type="ECO:0000313" key="9">
    <source>
        <dbReference type="Ensembl" id="ENSPREP00000009856.1"/>
    </source>
</evidence>
<dbReference type="FunFam" id="3.40.50.1360:FF:000013">
    <property type="entry name" value="Ribose 5-phosphate isomerase A"/>
    <property type="match status" value="1"/>
</dbReference>
<feature type="chain" id="PRO_5018331795" description="Ribose-5-phosphate isomerase" evidence="8">
    <location>
        <begin position="18"/>
        <end position="284"/>
    </location>
</feature>
<dbReference type="InterPro" id="IPR020672">
    <property type="entry name" value="Ribose5P_isomerase_typA_subgr"/>
</dbReference>
<evidence type="ECO:0000256" key="6">
    <source>
        <dbReference type="ARBA" id="ARBA00023235"/>
    </source>
</evidence>
<dbReference type="InterPro" id="IPR004788">
    <property type="entry name" value="Ribose5P_isomerase_type_A"/>
</dbReference>
<dbReference type="Gene3D" id="3.30.70.260">
    <property type="match status" value="1"/>
</dbReference>
<reference evidence="9" key="2">
    <citation type="submission" date="2025-08" db="UniProtKB">
        <authorList>
            <consortium name="Ensembl"/>
        </authorList>
    </citation>
    <scope>IDENTIFICATION</scope>
    <source>
        <strain evidence="9">Guanapo</strain>
    </source>
</reference>
<dbReference type="PANTHER" id="PTHR11934:SF0">
    <property type="entry name" value="RIBOSE-5-PHOSPHATE ISOMERASE"/>
    <property type="match status" value="1"/>
</dbReference>
<evidence type="ECO:0000256" key="3">
    <source>
        <dbReference type="ARBA" id="ARBA00011959"/>
    </source>
</evidence>
<dbReference type="GeneTree" id="ENSGT00390000004352"/>
<evidence type="ECO:0000256" key="4">
    <source>
        <dbReference type="ARBA" id="ARBA00019150"/>
    </source>
</evidence>
<dbReference type="UniPathway" id="UPA00115">
    <property type="reaction ID" value="UER00412"/>
</dbReference>
<dbReference type="HAMAP" id="MF_00170">
    <property type="entry name" value="Rib_5P_isom_A"/>
    <property type="match status" value="1"/>
</dbReference>
<evidence type="ECO:0000256" key="2">
    <source>
        <dbReference type="ARBA" id="ARBA00008088"/>
    </source>
</evidence>
<dbReference type="FunFam" id="3.30.70.260:FF:000018">
    <property type="entry name" value="Ribose-5-phosphate isomerase A"/>
    <property type="match status" value="1"/>
</dbReference>
<reference evidence="10" key="1">
    <citation type="submission" date="2013-11" db="EMBL/GenBank/DDBJ databases">
        <title>The genomic landscape of the Guanapo guppy.</title>
        <authorList>
            <person name="Kuenstner A."/>
            <person name="Dreyer C."/>
        </authorList>
    </citation>
    <scope>NUCLEOTIDE SEQUENCE</scope>
    <source>
        <strain evidence="10">Guanapo</strain>
    </source>
</reference>
<dbReference type="EC" id="5.3.1.6" evidence="3"/>
<feature type="signal peptide" evidence="8">
    <location>
        <begin position="1"/>
        <end position="17"/>
    </location>
</feature>
<keyword evidence="10" id="KW-1185">Reference proteome</keyword>
<comment type="similarity">
    <text evidence="2">Belongs to the ribose 5-phosphate isomerase family.</text>
</comment>
<dbReference type="OMA" id="ACHVQEK"/>
<name>A0A3P9NJV6_POERE</name>
<dbReference type="Proteomes" id="UP000242638">
    <property type="component" value="Unassembled WGS sequence"/>
</dbReference>
<dbReference type="GO" id="GO:0004751">
    <property type="term" value="F:ribose-5-phosphate isomerase activity"/>
    <property type="evidence" value="ECO:0007669"/>
    <property type="project" value="UniProtKB-EC"/>
</dbReference>
<evidence type="ECO:0000256" key="7">
    <source>
        <dbReference type="ARBA" id="ARBA00029734"/>
    </source>
</evidence>
<dbReference type="Bgee" id="ENSPREG00000006713">
    <property type="expression patterns" value="Expressed in head and 1 other cell type or tissue"/>
</dbReference>
<dbReference type="Pfam" id="PF06026">
    <property type="entry name" value="Rib_5-P_isom_A"/>
    <property type="match status" value="1"/>
</dbReference>
<keyword evidence="8" id="KW-0732">Signal</keyword>
<sequence length="284" mass="30857">MTLQRWVFLRKLTAAAATASSSPPPPFSRPSSLSRCTHVLGFSQSVAANMAEEAKKLAAYSAVDNNVQNNQVVGVGSGSTIVYAVDRLAERVRQEKLNIVCVPTSFQARQLILQHGLALSDLERHPELDVAIDGADEVDAELTLIKGGGGCLTQEKIVAGNSKCFVVIADYRKDSRVLGEQWKKGVPIEVIPMAYVPVSRVIAKRFGGEVNLRMAVSKAGPVVTDNSNFILDWKFEHVQNWSEVNTAIKMIPGVVETGLFVNMAERAYFGMEDGSVKVRKAPVS</sequence>
<dbReference type="CDD" id="cd01398">
    <property type="entry name" value="RPI_A"/>
    <property type="match status" value="1"/>
</dbReference>
<dbReference type="GO" id="GO:0006014">
    <property type="term" value="P:D-ribose metabolic process"/>
    <property type="evidence" value="ECO:0007669"/>
    <property type="project" value="TreeGrafter"/>
</dbReference>
<dbReference type="AlphaFoldDB" id="A0A3P9NJV6"/>
<dbReference type="PANTHER" id="PTHR11934">
    <property type="entry name" value="RIBOSE-5-PHOSPHATE ISOMERASE"/>
    <property type="match status" value="1"/>
</dbReference>
<comment type="pathway">
    <text evidence="1">Carbohydrate degradation; pentose phosphate pathway; D-ribose 5-phosphate from D-ribulose 5-phosphate (non-oxidative stage): step 1/1.</text>
</comment>
<dbReference type="InterPro" id="IPR037171">
    <property type="entry name" value="NagB/RpiA_transferase-like"/>
</dbReference>
<dbReference type="GO" id="GO:0005829">
    <property type="term" value="C:cytosol"/>
    <property type="evidence" value="ECO:0007669"/>
    <property type="project" value="UniProtKB-ARBA"/>
</dbReference>
<dbReference type="NCBIfam" id="NF001924">
    <property type="entry name" value="PRK00702.1"/>
    <property type="match status" value="1"/>
</dbReference>
<dbReference type="SUPFAM" id="SSF100950">
    <property type="entry name" value="NagB/RpiA/CoA transferase-like"/>
    <property type="match status" value="1"/>
</dbReference>
<accession>A0A3P9NJV6</accession>
<protein>
    <recommendedName>
        <fullName evidence="4">Ribose-5-phosphate isomerase</fullName>
        <ecNumber evidence="3">5.3.1.6</ecNumber>
    </recommendedName>
    <alternativeName>
        <fullName evidence="7">Phosphoriboisomerase</fullName>
    </alternativeName>
</protein>
<proteinExistence type="inferred from homology"/>
<evidence type="ECO:0000256" key="1">
    <source>
        <dbReference type="ARBA" id="ARBA00004988"/>
    </source>
</evidence>
<organism evidence="9 10">
    <name type="scientific">Poecilia reticulata</name>
    <name type="common">Guppy</name>
    <name type="synonym">Acanthophacelus reticulatus</name>
    <dbReference type="NCBI Taxonomy" id="8081"/>
    <lineage>
        <taxon>Eukaryota</taxon>
        <taxon>Metazoa</taxon>
        <taxon>Chordata</taxon>
        <taxon>Craniata</taxon>
        <taxon>Vertebrata</taxon>
        <taxon>Euteleostomi</taxon>
        <taxon>Actinopterygii</taxon>
        <taxon>Neopterygii</taxon>
        <taxon>Teleostei</taxon>
        <taxon>Neoteleostei</taxon>
        <taxon>Acanthomorphata</taxon>
        <taxon>Ovalentaria</taxon>
        <taxon>Atherinomorphae</taxon>
        <taxon>Cyprinodontiformes</taxon>
        <taxon>Poeciliidae</taxon>
        <taxon>Poeciliinae</taxon>
        <taxon>Poecilia</taxon>
    </lineage>
</organism>
<dbReference type="Ensembl" id="ENSPRET00000009972.1">
    <property type="protein sequence ID" value="ENSPREP00000009856.1"/>
    <property type="gene ID" value="ENSPREG00000006713.1"/>
</dbReference>
<dbReference type="KEGG" id="pret:103458170"/>
<dbReference type="GeneID" id="103458170"/>
<reference evidence="9" key="3">
    <citation type="submission" date="2025-09" db="UniProtKB">
        <authorList>
            <consortium name="Ensembl"/>
        </authorList>
    </citation>
    <scope>IDENTIFICATION</scope>
    <source>
        <strain evidence="9">Guanapo</strain>
    </source>
</reference>
<keyword evidence="5" id="KW-0597">Phosphoprotein</keyword>
<dbReference type="NCBIfam" id="TIGR00021">
    <property type="entry name" value="rpiA"/>
    <property type="match status" value="1"/>
</dbReference>
<dbReference type="OrthoDB" id="1555531at2759"/>
<dbReference type="RefSeq" id="XP_008397026.1">
    <property type="nucleotide sequence ID" value="XM_008398804.2"/>
</dbReference>
<evidence type="ECO:0000256" key="5">
    <source>
        <dbReference type="ARBA" id="ARBA00022553"/>
    </source>
</evidence>
<dbReference type="Gene3D" id="3.40.50.1360">
    <property type="match status" value="1"/>
</dbReference>
<keyword evidence="6" id="KW-0413">Isomerase</keyword>